<keyword evidence="3" id="KW-0949">S-adenosyl-L-methionine</keyword>
<proteinExistence type="predicted"/>
<dbReference type="InterPro" id="IPR012263">
    <property type="entry name" value="M_m6A_EcoRV"/>
</dbReference>
<dbReference type="PIRSF" id="PIRSF000398">
    <property type="entry name" value="M_m6A_EcoRV"/>
    <property type="match status" value="1"/>
</dbReference>
<comment type="caution">
    <text evidence="4">The sequence shown here is derived from an EMBL/GenBank/DDBJ whole genome shotgun (WGS) entry which is preliminary data.</text>
</comment>
<accession>A0ABT6ZAS3</accession>
<evidence type="ECO:0000256" key="3">
    <source>
        <dbReference type="ARBA" id="ARBA00022691"/>
    </source>
</evidence>
<organism evidence="4 5">
    <name type="scientific">Microbacterium dauci</name>
    <dbReference type="NCBI Taxonomy" id="3048008"/>
    <lineage>
        <taxon>Bacteria</taxon>
        <taxon>Bacillati</taxon>
        <taxon>Actinomycetota</taxon>
        <taxon>Actinomycetes</taxon>
        <taxon>Micrococcales</taxon>
        <taxon>Microbacteriaceae</taxon>
        <taxon>Microbacterium</taxon>
    </lineage>
</organism>
<evidence type="ECO:0000313" key="4">
    <source>
        <dbReference type="EMBL" id="MDJ1113258.1"/>
    </source>
</evidence>
<keyword evidence="2" id="KW-0808">Transferase</keyword>
<dbReference type="GO" id="GO:0032259">
    <property type="term" value="P:methylation"/>
    <property type="evidence" value="ECO:0007669"/>
    <property type="project" value="UniProtKB-KW"/>
</dbReference>
<dbReference type="PRINTS" id="PR00505">
    <property type="entry name" value="D12N6MTFRASE"/>
</dbReference>
<dbReference type="Gene3D" id="3.40.50.150">
    <property type="entry name" value="Vaccinia Virus protein VP39"/>
    <property type="match status" value="2"/>
</dbReference>
<dbReference type="PANTHER" id="PTHR30481:SF2">
    <property type="entry name" value="SITE-SPECIFIC DNA-METHYLTRANSFERASE (ADENINE-SPECIFIC)"/>
    <property type="match status" value="1"/>
</dbReference>
<dbReference type="SUPFAM" id="SSF53335">
    <property type="entry name" value="S-adenosyl-L-methionine-dependent methyltransferases"/>
    <property type="match status" value="1"/>
</dbReference>
<sequence length="300" mass="33036">MTQLSRYPSPLRYPGGKGKIANFVKMLMIDNELVGSDYVEPYAGGASVALTLLYEGYADRAFINDLNPGIHAFWSSALTRTDELCALIENTPVTMDVWHEQRVILNSSTASGIELGFATFFLNRTNRSGIIGGGAIGGSDQSGPWKIDARYNKPALIDRIRKLGRHRGRVTLSNEDAVEYVKRWNDPDVDAAFLYLDPPYFEKGEGLYDNFYDAADHAEIATAVSALAHPWIVSYDARPEITALYPDAAAIRYGLTYSAAAKRSKGAEIMFFSEDLVIPELLPGGVTSREVDIAKRRALA</sequence>
<keyword evidence="1 4" id="KW-0489">Methyltransferase</keyword>
<dbReference type="InterPro" id="IPR012327">
    <property type="entry name" value="MeTrfase_D12"/>
</dbReference>
<evidence type="ECO:0000313" key="5">
    <source>
        <dbReference type="Proteomes" id="UP001321481"/>
    </source>
</evidence>
<protein>
    <submittedName>
        <fullName evidence="4">DNA adenine methylase</fullName>
    </submittedName>
</protein>
<dbReference type="EMBL" id="JASJND010000001">
    <property type="protein sequence ID" value="MDJ1113258.1"/>
    <property type="molecule type" value="Genomic_DNA"/>
</dbReference>
<reference evidence="4 5" key="1">
    <citation type="submission" date="2023-05" db="EMBL/GenBank/DDBJ databases">
        <title>Microbacterium dauci sp.nov., Isolated from Carrot Rhizosphere Soil.</title>
        <authorList>
            <person name="Xiao Z."/>
            <person name="Zheng J."/>
        </authorList>
    </citation>
    <scope>NUCLEOTIDE SEQUENCE [LARGE SCALE GENOMIC DNA]</scope>
    <source>
        <strain evidence="4 5">LX3-4</strain>
    </source>
</reference>
<gene>
    <name evidence="4" type="ORF">QNI14_02190</name>
</gene>
<evidence type="ECO:0000256" key="1">
    <source>
        <dbReference type="ARBA" id="ARBA00022603"/>
    </source>
</evidence>
<name>A0ABT6ZAS3_9MICO</name>
<dbReference type="Proteomes" id="UP001321481">
    <property type="component" value="Unassembled WGS sequence"/>
</dbReference>
<dbReference type="Pfam" id="PF02086">
    <property type="entry name" value="MethyltransfD12"/>
    <property type="match status" value="1"/>
</dbReference>
<evidence type="ECO:0000256" key="2">
    <source>
        <dbReference type="ARBA" id="ARBA00022679"/>
    </source>
</evidence>
<dbReference type="PANTHER" id="PTHR30481">
    <property type="entry name" value="DNA ADENINE METHYLASE"/>
    <property type="match status" value="1"/>
</dbReference>
<keyword evidence="5" id="KW-1185">Reference proteome</keyword>
<dbReference type="InterPro" id="IPR029063">
    <property type="entry name" value="SAM-dependent_MTases_sf"/>
</dbReference>
<dbReference type="RefSeq" id="WP_283714549.1">
    <property type="nucleotide sequence ID" value="NZ_JASJND010000001.1"/>
</dbReference>
<dbReference type="GO" id="GO:0008168">
    <property type="term" value="F:methyltransferase activity"/>
    <property type="evidence" value="ECO:0007669"/>
    <property type="project" value="UniProtKB-KW"/>
</dbReference>